<dbReference type="InterPro" id="IPR045066">
    <property type="entry name" value="Beta_CA_cladeB"/>
</dbReference>
<accession>A0A1I4MXY8</accession>
<dbReference type="GO" id="GO:0004089">
    <property type="term" value="F:carbonate dehydratase activity"/>
    <property type="evidence" value="ECO:0007669"/>
    <property type="project" value="UniProtKB-UniRule"/>
</dbReference>
<organism evidence="13 14">
    <name type="scientific">Halanaerobium salsuginis</name>
    <dbReference type="NCBI Taxonomy" id="29563"/>
    <lineage>
        <taxon>Bacteria</taxon>
        <taxon>Bacillati</taxon>
        <taxon>Bacillota</taxon>
        <taxon>Clostridia</taxon>
        <taxon>Halanaerobiales</taxon>
        <taxon>Halanaerobiaceae</taxon>
        <taxon>Halanaerobium</taxon>
    </lineage>
</organism>
<dbReference type="SUPFAM" id="SSF53056">
    <property type="entry name" value="beta-carbonic anhydrase, cab"/>
    <property type="match status" value="1"/>
</dbReference>
<evidence type="ECO:0000256" key="2">
    <source>
        <dbReference type="ARBA" id="ARBA00012925"/>
    </source>
</evidence>
<dbReference type="AlphaFoldDB" id="A0A1I4MXY8"/>
<feature type="binding site" evidence="11">
    <location>
        <position position="103"/>
    </location>
    <ligand>
        <name>Zn(2+)</name>
        <dbReference type="ChEBI" id="CHEBI:29105"/>
    </ligand>
</feature>
<evidence type="ECO:0000256" key="7">
    <source>
        <dbReference type="ARBA" id="ARBA00024322"/>
    </source>
</evidence>
<dbReference type="CDD" id="cd00884">
    <property type="entry name" value="beta_CA_cladeB"/>
    <property type="match status" value="1"/>
</dbReference>
<evidence type="ECO:0000256" key="8">
    <source>
        <dbReference type="ARBA" id="ARBA00024446"/>
    </source>
</evidence>
<comment type="similarity">
    <text evidence="1 12">Belongs to the beta-class carbonic anhydrase family.</text>
</comment>
<evidence type="ECO:0000256" key="9">
    <source>
        <dbReference type="ARBA" id="ARBA00031969"/>
    </source>
</evidence>
<dbReference type="PANTHER" id="PTHR11002">
    <property type="entry name" value="CARBONIC ANHYDRASE"/>
    <property type="match status" value="1"/>
</dbReference>
<feature type="binding site" evidence="11">
    <location>
        <position position="41"/>
    </location>
    <ligand>
        <name>Zn(2+)</name>
        <dbReference type="ChEBI" id="CHEBI:29105"/>
    </ligand>
</feature>
<dbReference type="GO" id="GO:0008270">
    <property type="term" value="F:zinc ion binding"/>
    <property type="evidence" value="ECO:0007669"/>
    <property type="project" value="UniProtKB-UniRule"/>
</dbReference>
<dbReference type="OrthoDB" id="9769739at2"/>
<dbReference type="EC" id="4.2.1.1" evidence="2 12"/>
<feature type="binding site" evidence="11">
    <location>
        <position position="39"/>
    </location>
    <ligand>
        <name>Zn(2+)</name>
        <dbReference type="ChEBI" id="CHEBI:29105"/>
    </ligand>
</feature>
<evidence type="ECO:0000256" key="6">
    <source>
        <dbReference type="ARBA" id="ARBA00023239"/>
    </source>
</evidence>
<sequence length="205" mass="23468">MGELFAGIKKFSNREFNKNKKLYNKLSNKQNPHTLFIGCSDSRLVPNLITKTMPGELFMIRNVANLIPPFRQSEEYLSTTSAIEYAVNVLKVNNIVVCGHSNCGGCQALHQENSQELPHINKWLELADPVKAKIPQLSQSNSKKELSKLIEQANIVLQLEHLKSYPYIAKQLKNNNLKIYGWHYNIANGTVYNYNEETKEFELIE</sequence>
<dbReference type="InterPro" id="IPR015892">
    <property type="entry name" value="Carbonic_anhydrase_CS"/>
</dbReference>
<dbReference type="EMBL" id="FOTI01000062">
    <property type="protein sequence ID" value="SFM07883.1"/>
    <property type="molecule type" value="Genomic_DNA"/>
</dbReference>
<keyword evidence="4 11" id="KW-0479">Metal-binding</keyword>
<dbReference type="PROSITE" id="PS00704">
    <property type="entry name" value="PROK_CO2_ANHYDRASE_1"/>
    <property type="match status" value="1"/>
</dbReference>
<keyword evidence="6 12" id="KW-0456">Lyase</keyword>
<comment type="catalytic activity">
    <reaction evidence="10 12">
        <text>hydrogencarbonate + H(+) = CO2 + H2O</text>
        <dbReference type="Rhea" id="RHEA:10748"/>
        <dbReference type="ChEBI" id="CHEBI:15377"/>
        <dbReference type="ChEBI" id="CHEBI:15378"/>
        <dbReference type="ChEBI" id="CHEBI:16526"/>
        <dbReference type="ChEBI" id="CHEBI:17544"/>
        <dbReference type="EC" id="4.2.1.1"/>
    </reaction>
</comment>
<evidence type="ECO:0000256" key="1">
    <source>
        <dbReference type="ARBA" id="ARBA00006217"/>
    </source>
</evidence>
<keyword evidence="14" id="KW-1185">Reference proteome</keyword>
<dbReference type="PROSITE" id="PS00705">
    <property type="entry name" value="PROK_CO2_ANHYDRASE_2"/>
    <property type="match status" value="1"/>
</dbReference>
<dbReference type="STRING" id="29563.SAMN02983006_02742"/>
<evidence type="ECO:0000313" key="14">
    <source>
        <dbReference type="Proteomes" id="UP000199006"/>
    </source>
</evidence>
<dbReference type="Proteomes" id="UP000199006">
    <property type="component" value="Unassembled WGS sequence"/>
</dbReference>
<evidence type="ECO:0000256" key="5">
    <source>
        <dbReference type="ARBA" id="ARBA00022833"/>
    </source>
</evidence>
<dbReference type="GO" id="GO:0031470">
    <property type="term" value="C:carboxysome"/>
    <property type="evidence" value="ECO:0007669"/>
    <property type="project" value="UniProtKB-ARBA"/>
</dbReference>
<evidence type="ECO:0000256" key="12">
    <source>
        <dbReference type="RuleBase" id="RU003956"/>
    </source>
</evidence>
<keyword evidence="5 11" id="KW-0862">Zinc</keyword>
<name>A0A1I4MXY8_9FIRM</name>
<gene>
    <name evidence="13" type="ORF">SAMN02983006_02742</name>
</gene>
<dbReference type="SMART" id="SM00947">
    <property type="entry name" value="Pro_CA"/>
    <property type="match status" value="1"/>
</dbReference>
<dbReference type="Pfam" id="PF00484">
    <property type="entry name" value="Pro_CA"/>
    <property type="match status" value="1"/>
</dbReference>
<evidence type="ECO:0000256" key="4">
    <source>
        <dbReference type="ARBA" id="ARBA00022723"/>
    </source>
</evidence>
<dbReference type="InterPro" id="IPR036874">
    <property type="entry name" value="Carbonic_anhydrase_sf"/>
</dbReference>
<keyword evidence="8" id="KW-1283">Bacterial microcompartment</keyword>
<feature type="binding site" evidence="11">
    <location>
        <position position="100"/>
    </location>
    <ligand>
        <name>Zn(2+)</name>
        <dbReference type="ChEBI" id="CHEBI:29105"/>
    </ligand>
</feature>
<dbReference type="PANTHER" id="PTHR11002:SF76">
    <property type="entry name" value="CARBONIC ANHYDRASE"/>
    <property type="match status" value="1"/>
</dbReference>
<proteinExistence type="inferred from homology"/>
<dbReference type="FunFam" id="3.40.1050.10:FF:000003">
    <property type="entry name" value="Carbonic anhydrase"/>
    <property type="match status" value="1"/>
</dbReference>
<evidence type="ECO:0000256" key="3">
    <source>
        <dbReference type="ARBA" id="ARBA00014628"/>
    </source>
</evidence>
<comment type="cofactor">
    <cofactor evidence="11">
        <name>Zn(2+)</name>
        <dbReference type="ChEBI" id="CHEBI:29105"/>
    </cofactor>
    <text evidence="11">Binds 1 zinc ion per subunit.</text>
</comment>
<evidence type="ECO:0000256" key="11">
    <source>
        <dbReference type="PIRSR" id="PIRSR601765-1"/>
    </source>
</evidence>
<evidence type="ECO:0000256" key="10">
    <source>
        <dbReference type="ARBA" id="ARBA00048348"/>
    </source>
</evidence>
<dbReference type="Gene3D" id="3.40.1050.10">
    <property type="entry name" value="Carbonic anhydrase"/>
    <property type="match status" value="1"/>
</dbReference>
<dbReference type="GO" id="GO:0015976">
    <property type="term" value="P:carbon utilization"/>
    <property type="evidence" value="ECO:0007669"/>
    <property type="project" value="InterPro"/>
</dbReference>
<dbReference type="RefSeq" id="WP_089862728.1">
    <property type="nucleotide sequence ID" value="NZ_FOTI01000062.1"/>
</dbReference>
<comment type="subcellular location">
    <subcellularLocation>
        <location evidence="7">Bacterial microcompartment</location>
    </subcellularLocation>
</comment>
<reference evidence="13 14" key="1">
    <citation type="submission" date="2016-10" db="EMBL/GenBank/DDBJ databases">
        <authorList>
            <person name="de Groot N.N."/>
        </authorList>
    </citation>
    <scope>NUCLEOTIDE SEQUENCE [LARGE SCALE GENOMIC DNA]</scope>
    <source>
        <strain evidence="13 14">ATCC 51327</strain>
    </source>
</reference>
<comment type="function">
    <text evidence="12">Reversible hydration of carbon dioxide.</text>
</comment>
<protein>
    <recommendedName>
        <fullName evidence="3 12">Carbonic anhydrase</fullName>
        <ecNumber evidence="2 12">4.2.1.1</ecNumber>
    </recommendedName>
    <alternativeName>
        <fullName evidence="9 12">Carbonate dehydratase</fullName>
    </alternativeName>
</protein>
<evidence type="ECO:0000313" key="13">
    <source>
        <dbReference type="EMBL" id="SFM07883.1"/>
    </source>
</evidence>
<dbReference type="InterPro" id="IPR001765">
    <property type="entry name" value="Carbonic_anhydrase"/>
</dbReference>